<proteinExistence type="inferred from homology"/>
<dbReference type="InterPro" id="IPR021622">
    <property type="entry name" value="Afadin/alpha-actinin-bd"/>
</dbReference>
<evidence type="ECO:0000256" key="1">
    <source>
        <dbReference type="ARBA" id="ARBA00009291"/>
    </source>
</evidence>
<feature type="region of interest" description="Disordered" evidence="3">
    <location>
        <begin position="123"/>
        <end position="142"/>
    </location>
</feature>
<dbReference type="Proteomes" id="UP001295684">
    <property type="component" value="Unassembled WGS sequence"/>
</dbReference>
<evidence type="ECO:0000313" key="4">
    <source>
        <dbReference type="EMBL" id="CAI2370133.1"/>
    </source>
</evidence>
<comment type="caution">
    <text evidence="4">The sequence shown here is derived from an EMBL/GenBank/DDBJ whole genome shotgun (WGS) entry which is preliminary data.</text>
</comment>
<feature type="compositionally biased region" description="Basic and acidic residues" evidence="3">
    <location>
        <begin position="131"/>
        <end position="142"/>
    </location>
</feature>
<evidence type="ECO:0000256" key="2">
    <source>
        <dbReference type="ARBA" id="ARBA00023054"/>
    </source>
</evidence>
<keyword evidence="5" id="KW-1185">Reference proteome</keyword>
<organism evidence="4 5">
    <name type="scientific">Euplotes crassus</name>
    <dbReference type="NCBI Taxonomy" id="5936"/>
    <lineage>
        <taxon>Eukaryota</taxon>
        <taxon>Sar</taxon>
        <taxon>Alveolata</taxon>
        <taxon>Ciliophora</taxon>
        <taxon>Intramacronucleata</taxon>
        <taxon>Spirotrichea</taxon>
        <taxon>Hypotrichia</taxon>
        <taxon>Euplotida</taxon>
        <taxon>Euplotidae</taxon>
        <taxon>Moneuplotes</taxon>
    </lineage>
</organism>
<keyword evidence="2" id="KW-0175">Coiled coil</keyword>
<dbReference type="Pfam" id="PF11559">
    <property type="entry name" value="ADIP"/>
    <property type="match status" value="1"/>
</dbReference>
<protein>
    <submittedName>
        <fullName evidence="4">Uncharacterized protein</fullName>
    </submittedName>
</protein>
<sequence>MNDKNFDLDNYLKNHLEYDEDDKDHKLEASKLENEIEHYRELMSMQGFSKVGNILPGCTLDDTRATLKALKEVCAKRKEDIEFKGSIRSTINDLNHKIQTMHEENERLLSRNEALTSRNKQLTNQLQQANDNRKQESREYGDQVESLRKANLKLSHQVTQQQHDIKKIEQQNNKLKDRIKQKIFDKDMNVKNTIDMTKPIYMNGPLVYVNKSGENEFTYLVTKANQEVQSSLKTENEDLRDCIKMLQDELLEIIKVKTENYQKRFNTEFKQNLEEEFARHDIEPVNKDLVNMPYEESGKKIILQFQENIRKLRDFLGTMDRDMAARFAEEDNYDEDDTTLGREFANIRSVSQLKHLLANYKDLVEAQEVVIQGDVALRSGHPLPDEIVTPESRFRIISDREIERMRERLEKQKVLLDKEQNEIDVKKSIIEQKSTIY</sequence>
<dbReference type="AlphaFoldDB" id="A0AAD1UIQ6"/>
<evidence type="ECO:0000313" key="5">
    <source>
        <dbReference type="Proteomes" id="UP001295684"/>
    </source>
</evidence>
<evidence type="ECO:0000256" key="3">
    <source>
        <dbReference type="SAM" id="MobiDB-lite"/>
    </source>
</evidence>
<reference evidence="4" key="1">
    <citation type="submission" date="2023-07" db="EMBL/GenBank/DDBJ databases">
        <authorList>
            <consortium name="AG Swart"/>
            <person name="Singh M."/>
            <person name="Singh A."/>
            <person name="Seah K."/>
            <person name="Emmerich C."/>
        </authorList>
    </citation>
    <scope>NUCLEOTIDE SEQUENCE</scope>
    <source>
        <strain evidence="4">DP1</strain>
    </source>
</reference>
<dbReference type="PANTHER" id="PTHR47057:SF1">
    <property type="entry name" value="AFADIN_ALPHA-ACTININ-BINDING PROTEIN"/>
    <property type="match status" value="1"/>
</dbReference>
<comment type="similarity">
    <text evidence="1">Belongs to the ADIP family.</text>
</comment>
<dbReference type="PANTHER" id="PTHR47057">
    <property type="entry name" value="AFADIN/ALPHA-ACTININ-BINDING"/>
    <property type="match status" value="1"/>
</dbReference>
<name>A0AAD1UIQ6_EUPCR</name>
<gene>
    <name evidence="4" type="ORF">ECRASSUSDP1_LOCUS11441</name>
</gene>
<dbReference type="EMBL" id="CAMPGE010011298">
    <property type="protein sequence ID" value="CAI2370133.1"/>
    <property type="molecule type" value="Genomic_DNA"/>
</dbReference>
<accession>A0AAD1UIQ6</accession>